<evidence type="ECO:0000313" key="1">
    <source>
        <dbReference type="EMBL" id="MEB3051059.1"/>
    </source>
</evidence>
<dbReference type="Proteomes" id="UP001299046">
    <property type="component" value="Unassembled WGS sequence"/>
</dbReference>
<comment type="caution">
    <text evidence="1">The sequence shown here is derived from an EMBL/GenBank/DDBJ whole genome shotgun (WGS) entry which is preliminary data.</text>
</comment>
<organism evidence="1 2">
    <name type="scientific">[Mycobacterium] zoologicum</name>
    <dbReference type="NCBI Taxonomy" id="2872311"/>
    <lineage>
        <taxon>Bacteria</taxon>
        <taxon>Bacillati</taxon>
        <taxon>Actinomycetota</taxon>
        <taxon>Actinomycetes</taxon>
        <taxon>Mycobacteriales</taxon>
        <taxon>Mycobacteriaceae</taxon>
        <taxon>Mycolicibacter</taxon>
    </lineage>
</organism>
<proteinExistence type="predicted"/>
<reference evidence="1 2" key="1">
    <citation type="submission" date="2023-12" db="EMBL/GenBank/DDBJ databases">
        <title>Description of new species of Mycobacterium terrae complex isolated from sewage at the Sao Paulo Zoological Park Foundation in Brazil.</title>
        <authorList>
            <person name="Romagnoli C.L."/>
            <person name="Conceicao E.C."/>
            <person name="Machado E."/>
            <person name="Barreto L.B.P.F."/>
            <person name="Sharma A."/>
            <person name="Silva N.M."/>
            <person name="Marques L.E."/>
            <person name="Juliana M.A."/>
            <person name="Lourenco M.C.S."/>
            <person name="Digiampietri L.A."/>
            <person name="Suffys P.N."/>
            <person name="Viana-Niero C."/>
        </authorList>
    </citation>
    <scope>NUCLEOTIDE SEQUENCE [LARGE SCALE GENOMIC DNA]</scope>
    <source>
        <strain evidence="1 2">MYC123</strain>
    </source>
</reference>
<sequence>MKALLEIFLEYFDIFYLEPSYRITDSRTSGSAQMDASLVISGPTLTWRLVNNRGQIQLAVAPTELLARENWFWLSVIRQYLDGDEDTIIDANSIEWLRNNVNRIEQLFTDQETAVHSCQDLNSLKEQIASRLFGPP</sequence>
<dbReference type="RefSeq" id="WP_224863939.1">
    <property type="nucleotide sequence ID" value="NZ_JAYJJS010000019.1"/>
</dbReference>
<keyword evidence="2" id="KW-1185">Reference proteome</keyword>
<name>A0ABU5YQ12_9MYCO</name>
<dbReference type="EMBL" id="JAYJJT010000017">
    <property type="protein sequence ID" value="MEB3051059.1"/>
    <property type="molecule type" value="Genomic_DNA"/>
</dbReference>
<evidence type="ECO:0000313" key="2">
    <source>
        <dbReference type="Proteomes" id="UP001299046"/>
    </source>
</evidence>
<gene>
    <name evidence="1" type="ORF">KV112_15140</name>
</gene>
<accession>A0ABU5YQ12</accession>
<protein>
    <submittedName>
        <fullName evidence="1">Uncharacterized protein</fullName>
    </submittedName>
</protein>